<evidence type="ECO:0000313" key="2">
    <source>
        <dbReference type="Proteomes" id="UP000192486"/>
    </source>
</evidence>
<gene>
    <name evidence="1" type="ORF">SporoS204_11840</name>
</gene>
<sequence>MVLYLLLKRKERFAIELLNKWGRLWKKFIRSGLVDRSGSRRLPGRSVVHRPPSGTRPAAAQINGFQLQL</sequence>
<evidence type="ECO:0000313" key="1">
    <source>
        <dbReference type="EMBL" id="ARF14779.1"/>
    </source>
</evidence>
<proteinExistence type="predicted"/>
<keyword evidence="2" id="KW-1185">Reference proteome</keyword>
<organism evidence="1 2">
    <name type="scientific">Sporosarcina ureae</name>
    <dbReference type="NCBI Taxonomy" id="1571"/>
    <lineage>
        <taxon>Bacteria</taxon>
        <taxon>Bacillati</taxon>
        <taxon>Bacillota</taxon>
        <taxon>Bacilli</taxon>
        <taxon>Bacillales</taxon>
        <taxon>Caryophanaceae</taxon>
        <taxon>Sporosarcina</taxon>
    </lineage>
</organism>
<reference evidence="1 2" key="1">
    <citation type="submission" date="2016-04" db="EMBL/GenBank/DDBJ databases">
        <title>Comparative Genomics and Epigenetics of Sporosarcina ureae.</title>
        <authorList>
            <person name="Oliver A.S."/>
            <person name="Cooper K.K."/>
        </authorList>
    </citation>
    <scope>NUCLEOTIDE SEQUENCE [LARGE SCALE GENOMIC DNA]</scope>
    <source>
        <strain evidence="1 2">S204</strain>
    </source>
</reference>
<accession>A0ABM6JXT8</accession>
<dbReference type="Proteomes" id="UP000192486">
    <property type="component" value="Chromosome"/>
</dbReference>
<name>A0ABM6JXT8_SPOUR</name>
<dbReference type="EMBL" id="CP015108">
    <property type="protein sequence ID" value="ARF14779.1"/>
    <property type="molecule type" value="Genomic_DNA"/>
</dbReference>
<protein>
    <submittedName>
        <fullName evidence="1">Uncharacterized protein</fullName>
    </submittedName>
</protein>